<gene>
    <name evidence="12 15" type="primary">priA</name>
    <name evidence="15" type="ORF">KUV50_00295</name>
</gene>
<dbReference type="PANTHER" id="PTHR30580">
    <property type="entry name" value="PRIMOSOMAL PROTEIN N"/>
    <property type="match status" value="1"/>
</dbReference>
<feature type="binding site" evidence="12">
    <location>
        <position position="528"/>
    </location>
    <ligand>
        <name>Zn(2+)</name>
        <dbReference type="ChEBI" id="CHEBI:29105"/>
        <label>2</label>
    </ligand>
</feature>
<keyword evidence="16" id="KW-1185">Reference proteome</keyword>
<dbReference type="InterPro" id="IPR011545">
    <property type="entry name" value="DEAD/DEAH_box_helicase_dom"/>
</dbReference>
<evidence type="ECO:0000256" key="3">
    <source>
        <dbReference type="ARBA" id="ARBA00022723"/>
    </source>
</evidence>
<comment type="function">
    <text evidence="12">Initiates the restart of stalled replication forks, which reloads the replicative helicase on sites other than the origin of replication. Recognizes and binds to abandoned replication forks and remodels them to uncover a helicase loading site. Promotes assembly of the primosome at these replication forks.</text>
</comment>
<keyword evidence="9 12" id="KW-0238">DNA-binding</keyword>
<dbReference type="GO" id="GO:0006310">
    <property type="term" value="P:DNA recombination"/>
    <property type="evidence" value="ECO:0007669"/>
    <property type="project" value="InterPro"/>
</dbReference>
<dbReference type="RefSeq" id="WP_222578074.1">
    <property type="nucleotide sequence ID" value="NZ_JAHVHU010000001.1"/>
</dbReference>
<dbReference type="Pfam" id="PF18319">
    <property type="entry name" value="Zn_ribbon_PriA"/>
    <property type="match status" value="1"/>
</dbReference>
<keyword evidence="1 12" id="KW-0639">Primosome</keyword>
<feature type="binding site" evidence="12">
    <location>
        <position position="519"/>
    </location>
    <ligand>
        <name>Zn(2+)</name>
        <dbReference type="ChEBI" id="CHEBI:29105"/>
        <label>1</label>
    </ligand>
</feature>
<sequence>MKAEILLPLPVPGTYTYLIPPDMEEEAVFGKRVEVQFGRKKLYTGLIVGIESGTGDQLKMIRDILDDEPVIREIHYRFWKWMAEYYCSFLGDVMNAALPAPLKIDSETVLQLNVDHDYDEMDLEDDAFLISDALSIQNELTWGDIQEILQKKSINKNVNELIDAGMVDVKEKALRKNTHETVKTLMWAAEYRDNQKAVMEQVSRSKKQTRAVLAFTTLRREKKPPISRYEVMTKSDTDHATIRALIKKGILLETKIKKNFLGELIFRKGMLPPLVDFQKKALAEMEQAFESTPVVLLEGVTGSGKTRLYLEWIRRVKEAGQQILFMIPEIALTTHIIHRLEAIFESDVIVYHSRVSEKSRMEAYHSVRFGAPLVIGTRSALLLPFQNLGLIIVDEEHDRSYKQLNPAPRYHGRDSAVYLALLSDARVILGSATPSLESLVNVQEGKYGHVMMKERFGLMEMPEIQIVDMRQVQMSEEQAEIGFSPQLLQAIHQMLDAGRQVMVFQNRRGFAPVFLCDHCGHVVQCDSCDVSMTYHKFSEKLQCHYCRKEKPVPKECPSCHFWSMKMYGMGTEKLEEHLQSLLPDATIDRMDYDTASGRKRLERILTRFSNNETQILVGTQMIAKGLDFENVGLVVVPRADQLFSFPDFRSAENALQMLRQVSGRSGRKKEKGQVLIQTYNPDHPVIQSLMSGDDRGFYQQELEERKVFRFAPYYRMVKVTFRNKNRKKNTQVAYELYHYLQASFGDRVSVPVEPLVSYINHYYLLDVFVKLHRNRKEGTFFRKRLNHFIREVKSRPGFSNFRMIVNVDPI</sequence>
<dbReference type="GO" id="GO:1990077">
    <property type="term" value="C:primosome complex"/>
    <property type="evidence" value="ECO:0007669"/>
    <property type="project" value="UniProtKB-UniRule"/>
</dbReference>
<evidence type="ECO:0000256" key="7">
    <source>
        <dbReference type="ARBA" id="ARBA00022833"/>
    </source>
</evidence>
<dbReference type="GO" id="GO:0043138">
    <property type="term" value="F:3'-5' DNA helicase activity"/>
    <property type="evidence" value="ECO:0007669"/>
    <property type="project" value="UniProtKB-EC"/>
</dbReference>
<evidence type="ECO:0000259" key="13">
    <source>
        <dbReference type="PROSITE" id="PS51192"/>
    </source>
</evidence>
<evidence type="ECO:0000259" key="14">
    <source>
        <dbReference type="PROSITE" id="PS51194"/>
    </source>
</evidence>
<dbReference type="GO" id="GO:0006302">
    <property type="term" value="P:double-strand break repair"/>
    <property type="evidence" value="ECO:0007669"/>
    <property type="project" value="InterPro"/>
</dbReference>
<protein>
    <recommendedName>
        <fullName evidence="12">Replication restart protein PriA</fullName>
    </recommendedName>
    <alternativeName>
        <fullName evidence="12">ATP-dependent DNA helicase PriA</fullName>
        <ecNumber evidence="12">5.6.2.4</ecNumber>
    </alternativeName>
    <alternativeName>
        <fullName evidence="12">DNA 3'-5' helicase PriA</fullName>
    </alternativeName>
</protein>
<evidence type="ECO:0000256" key="4">
    <source>
        <dbReference type="ARBA" id="ARBA00022741"/>
    </source>
</evidence>
<dbReference type="FunFam" id="3.40.50.300:FF:000489">
    <property type="entry name" value="Primosome assembly protein PriA"/>
    <property type="match status" value="1"/>
</dbReference>
<keyword evidence="2 12" id="KW-0235">DNA replication</keyword>
<evidence type="ECO:0000256" key="5">
    <source>
        <dbReference type="ARBA" id="ARBA00022801"/>
    </source>
</evidence>
<dbReference type="FunFam" id="3.40.1440.60:FF:000001">
    <property type="entry name" value="Primosomal protein N"/>
    <property type="match status" value="1"/>
</dbReference>
<keyword evidence="4 12" id="KW-0547">Nucleotide-binding</keyword>
<evidence type="ECO:0000256" key="1">
    <source>
        <dbReference type="ARBA" id="ARBA00022515"/>
    </source>
</evidence>
<comment type="subunit">
    <text evidence="12">Component of the replication restart primosome.</text>
</comment>
<feature type="domain" description="Helicase C-terminal" evidence="14">
    <location>
        <begin position="529"/>
        <end position="708"/>
    </location>
</feature>
<feature type="domain" description="Helicase ATP-binding" evidence="13">
    <location>
        <begin position="286"/>
        <end position="452"/>
    </location>
</feature>
<keyword evidence="6 12" id="KW-0347">Helicase</keyword>
<dbReference type="Proteomes" id="UP000753961">
    <property type="component" value="Unassembled WGS sequence"/>
</dbReference>
<keyword evidence="5 12" id="KW-0378">Hydrolase</keyword>
<keyword evidence="10 12" id="KW-0413">Isomerase</keyword>
<comment type="similarity">
    <text evidence="12">Belongs to the helicase family. PriA subfamily.</text>
</comment>
<evidence type="ECO:0000256" key="2">
    <source>
        <dbReference type="ARBA" id="ARBA00022705"/>
    </source>
</evidence>
<dbReference type="Gene3D" id="3.40.50.300">
    <property type="entry name" value="P-loop containing nucleotide triphosphate hydrolases"/>
    <property type="match status" value="2"/>
</dbReference>
<keyword evidence="8 12" id="KW-0067">ATP-binding</keyword>
<dbReference type="SMART" id="SM00490">
    <property type="entry name" value="HELICc"/>
    <property type="match status" value="1"/>
</dbReference>
<dbReference type="NCBIfam" id="TIGR00595">
    <property type="entry name" value="priA"/>
    <property type="match status" value="1"/>
</dbReference>
<dbReference type="PROSITE" id="PS51194">
    <property type="entry name" value="HELICASE_CTER"/>
    <property type="match status" value="1"/>
</dbReference>
<dbReference type="InterPro" id="IPR042115">
    <property type="entry name" value="PriA_3primeBD_sf"/>
</dbReference>
<dbReference type="Gene3D" id="3.40.1440.60">
    <property type="entry name" value="PriA, 3(prime) DNA-binding domain"/>
    <property type="match status" value="1"/>
</dbReference>
<dbReference type="AlphaFoldDB" id="A0A953HRH2"/>
<dbReference type="HAMAP" id="MF_00983">
    <property type="entry name" value="PriA"/>
    <property type="match status" value="1"/>
</dbReference>
<dbReference type="EC" id="5.6.2.4" evidence="12"/>
<proteinExistence type="inferred from homology"/>
<feature type="binding site" evidence="12">
    <location>
        <position position="516"/>
    </location>
    <ligand>
        <name>Zn(2+)</name>
        <dbReference type="ChEBI" id="CHEBI:29105"/>
        <label>1</label>
    </ligand>
</feature>
<dbReference type="InterPro" id="IPR027417">
    <property type="entry name" value="P-loop_NTPase"/>
</dbReference>
<dbReference type="PROSITE" id="PS51192">
    <property type="entry name" value="HELICASE_ATP_BIND_1"/>
    <property type="match status" value="1"/>
</dbReference>
<dbReference type="GO" id="GO:0003677">
    <property type="term" value="F:DNA binding"/>
    <property type="evidence" value="ECO:0007669"/>
    <property type="project" value="UniProtKB-UniRule"/>
</dbReference>
<dbReference type="InterPro" id="IPR001650">
    <property type="entry name" value="Helicase_C-like"/>
</dbReference>
<evidence type="ECO:0000256" key="8">
    <source>
        <dbReference type="ARBA" id="ARBA00022840"/>
    </source>
</evidence>
<dbReference type="InterPro" id="IPR014001">
    <property type="entry name" value="Helicase_ATP-bd"/>
</dbReference>
<dbReference type="InterPro" id="IPR040498">
    <property type="entry name" value="PriA_CRR"/>
</dbReference>
<feature type="binding site" evidence="12">
    <location>
        <position position="543"/>
    </location>
    <ligand>
        <name>Zn(2+)</name>
        <dbReference type="ChEBI" id="CHEBI:29105"/>
        <label>2</label>
    </ligand>
</feature>
<dbReference type="Pfam" id="PF00270">
    <property type="entry name" value="DEAD"/>
    <property type="match status" value="1"/>
</dbReference>
<evidence type="ECO:0000256" key="6">
    <source>
        <dbReference type="ARBA" id="ARBA00022806"/>
    </source>
</evidence>
<dbReference type="CDD" id="cd18804">
    <property type="entry name" value="SF2_C_priA"/>
    <property type="match status" value="1"/>
</dbReference>
<evidence type="ECO:0000256" key="9">
    <source>
        <dbReference type="ARBA" id="ARBA00023125"/>
    </source>
</evidence>
<evidence type="ECO:0000256" key="11">
    <source>
        <dbReference type="ARBA" id="ARBA00048988"/>
    </source>
</evidence>
<feature type="binding site" evidence="12">
    <location>
        <position position="559"/>
    </location>
    <ligand>
        <name>Zn(2+)</name>
        <dbReference type="ChEBI" id="CHEBI:29105"/>
        <label>1</label>
    </ligand>
</feature>
<dbReference type="Pfam" id="PF00271">
    <property type="entry name" value="Helicase_C"/>
    <property type="match status" value="1"/>
</dbReference>
<evidence type="ECO:0000313" key="15">
    <source>
        <dbReference type="EMBL" id="MBY5956553.1"/>
    </source>
</evidence>
<evidence type="ECO:0000313" key="16">
    <source>
        <dbReference type="Proteomes" id="UP000753961"/>
    </source>
</evidence>
<accession>A0A953HRH2</accession>
<feature type="binding site" evidence="12">
    <location>
        <position position="525"/>
    </location>
    <ligand>
        <name>Zn(2+)</name>
        <dbReference type="ChEBI" id="CHEBI:29105"/>
        <label>2</label>
    </ligand>
</feature>
<dbReference type="GO" id="GO:0006269">
    <property type="term" value="P:DNA replication, synthesis of primer"/>
    <property type="evidence" value="ECO:0007669"/>
    <property type="project" value="UniProtKB-KW"/>
</dbReference>
<comment type="cofactor">
    <cofactor evidence="12">
        <name>Zn(2+)</name>
        <dbReference type="ChEBI" id="CHEBI:29105"/>
    </cofactor>
    <text evidence="12">Binds 2 zinc ions per subunit.</text>
</comment>
<dbReference type="GO" id="GO:0016787">
    <property type="term" value="F:hydrolase activity"/>
    <property type="evidence" value="ECO:0007669"/>
    <property type="project" value="UniProtKB-KW"/>
</dbReference>
<keyword evidence="3 12" id="KW-0479">Metal-binding</keyword>
<dbReference type="GO" id="GO:0006270">
    <property type="term" value="P:DNA replication initiation"/>
    <property type="evidence" value="ECO:0007669"/>
    <property type="project" value="TreeGrafter"/>
</dbReference>
<comment type="catalytic activity">
    <reaction evidence="12">
        <text>Couples ATP hydrolysis with the unwinding of duplex DNA by translocating in the 3'-5' direction.</text>
        <dbReference type="EC" id="5.6.2.4"/>
    </reaction>
</comment>
<feature type="binding site" evidence="12">
    <location>
        <position position="556"/>
    </location>
    <ligand>
        <name>Zn(2+)</name>
        <dbReference type="ChEBI" id="CHEBI:29105"/>
        <label>1</label>
    </ligand>
</feature>
<organism evidence="15 16">
    <name type="scientific">Membranihabitans marinus</name>
    <dbReference type="NCBI Taxonomy" id="1227546"/>
    <lineage>
        <taxon>Bacteria</taxon>
        <taxon>Pseudomonadati</taxon>
        <taxon>Bacteroidota</taxon>
        <taxon>Saprospiria</taxon>
        <taxon>Saprospirales</taxon>
        <taxon>Saprospiraceae</taxon>
        <taxon>Membranihabitans</taxon>
    </lineage>
</organism>
<dbReference type="PANTHER" id="PTHR30580:SF0">
    <property type="entry name" value="PRIMOSOMAL PROTEIN N"/>
    <property type="match status" value="1"/>
</dbReference>
<keyword evidence="7 12" id="KW-0862">Zinc</keyword>
<dbReference type="InterPro" id="IPR041222">
    <property type="entry name" value="PriA_3primeBD"/>
</dbReference>
<feature type="binding site" evidence="12">
    <location>
        <position position="546"/>
    </location>
    <ligand>
        <name>Zn(2+)</name>
        <dbReference type="ChEBI" id="CHEBI:29105"/>
        <label>2</label>
    </ligand>
</feature>
<name>A0A953HRH2_9BACT</name>
<dbReference type="EMBL" id="JAHVHU010000001">
    <property type="protein sequence ID" value="MBY5956553.1"/>
    <property type="molecule type" value="Genomic_DNA"/>
</dbReference>
<dbReference type="SUPFAM" id="SSF52540">
    <property type="entry name" value="P-loop containing nucleoside triphosphate hydrolases"/>
    <property type="match status" value="2"/>
</dbReference>
<dbReference type="SMART" id="SM00487">
    <property type="entry name" value="DEXDc"/>
    <property type="match status" value="1"/>
</dbReference>
<evidence type="ECO:0000256" key="12">
    <source>
        <dbReference type="HAMAP-Rule" id="MF_00983"/>
    </source>
</evidence>
<comment type="caution">
    <text evidence="15">The sequence shown here is derived from an EMBL/GenBank/DDBJ whole genome shotgun (WGS) entry which is preliminary data.</text>
</comment>
<reference evidence="15" key="1">
    <citation type="submission" date="2021-06" db="EMBL/GenBank/DDBJ databases">
        <title>44 bacteria genomes isolated from Dapeng, Shenzhen.</title>
        <authorList>
            <person name="Zheng W."/>
            <person name="Yu S."/>
            <person name="Huang Y."/>
        </authorList>
    </citation>
    <scope>NUCLEOTIDE SEQUENCE</scope>
    <source>
        <strain evidence="15">DP5N28-2</strain>
    </source>
</reference>
<dbReference type="GO" id="GO:0008270">
    <property type="term" value="F:zinc ion binding"/>
    <property type="evidence" value="ECO:0007669"/>
    <property type="project" value="UniProtKB-UniRule"/>
</dbReference>
<evidence type="ECO:0000256" key="10">
    <source>
        <dbReference type="ARBA" id="ARBA00023235"/>
    </source>
</evidence>
<comment type="catalytic activity">
    <reaction evidence="11 12">
        <text>ATP + H2O = ADP + phosphate + H(+)</text>
        <dbReference type="Rhea" id="RHEA:13065"/>
        <dbReference type="ChEBI" id="CHEBI:15377"/>
        <dbReference type="ChEBI" id="CHEBI:15378"/>
        <dbReference type="ChEBI" id="CHEBI:30616"/>
        <dbReference type="ChEBI" id="CHEBI:43474"/>
        <dbReference type="ChEBI" id="CHEBI:456216"/>
        <dbReference type="EC" id="5.6.2.4"/>
    </reaction>
</comment>
<dbReference type="GO" id="GO:0005524">
    <property type="term" value="F:ATP binding"/>
    <property type="evidence" value="ECO:0007669"/>
    <property type="project" value="UniProtKB-UniRule"/>
</dbReference>
<dbReference type="Pfam" id="PF17764">
    <property type="entry name" value="PriA_3primeBD"/>
    <property type="match status" value="1"/>
</dbReference>
<dbReference type="InterPro" id="IPR005259">
    <property type="entry name" value="PriA"/>
</dbReference>